<organism evidence="2 3">
    <name type="scientific">Trichoderma ghanense</name>
    <dbReference type="NCBI Taxonomy" id="65468"/>
    <lineage>
        <taxon>Eukaryota</taxon>
        <taxon>Fungi</taxon>
        <taxon>Dikarya</taxon>
        <taxon>Ascomycota</taxon>
        <taxon>Pezizomycotina</taxon>
        <taxon>Sordariomycetes</taxon>
        <taxon>Hypocreomycetidae</taxon>
        <taxon>Hypocreales</taxon>
        <taxon>Hypocreaceae</taxon>
        <taxon>Trichoderma</taxon>
    </lineage>
</organism>
<gene>
    <name evidence="2" type="ORF">CCMA1212_006067</name>
</gene>
<dbReference type="EMBL" id="PPTA01000007">
    <property type="protein sequence ID" value="TFB02054.1"/>
    <property type="molecule type" value="Genomic_DNA"/>
</dbReference>
<evidence type="ECO:0008006" key="4">
    <source>
        <dbReference type="Google" id="ProtNLM"/>
    </source>
</evidence>
<comment type="caution">
    <text evidence="2">The sequence shown here is derived from an EMBL/GenBank/DDBJ whole genome shotgun (WGS) entry which is preliminary data.</text>
</comment>
<dbReference type="Proteomes" id="UP001642720">
    <property type="component" value="Unassembled WGS sequence"/>
</dbReference>
<protein>
    <recommendedName>
        <fullName evidence="4">SSCRP protein</fullName>
    </recommendedName>
</protein>
<accession>A0ABY2H2Z3</accession>
<reference evidence="2 3" key="1">
    <citation type="submission" date="2018-01" db="EMBL/GenBank/DDBJ databases">
        <title>Genome characterization of the sugarcane-associated fungus Trichoderma ghanense CCMA-1212 and their application in lignocelulose bioconversion.</title>
        <authorList>
            <person name="Steindorff A.S."/>
            <person name="Mendes T.D."/>
            <person name="Vilela E.S.D."/>
            <person name="Rodrigues D.S."/>
            <person name="Formighieri E.F."/>
            <person name="Melo I.S."/>
            <person name="Favaro L.C.L."/>
        </authorList>
    </citation>
    <scope>NUCLEOTIDE SEQUENCE [LARGE SCALE GENOMIC DNA]</scope>
    <source>
        <strain evidence="2 3">CCMA-1212</strain>
    </source>
</reference>
<sequence>MTPPRRRHRVPSETVSGLQGVPARPSLGPHPDPKRLQSGISSRKQSWWLVFFICALDLSIASGVEETRSFHNQGRQDDIVRRCAICMESAVRSERSATSCLFASALCNEDAGKRRFRQKDASLVGSLSSSGVRYAQAEGSENEAILPSQWQTLKQPLSWNQERC</sequence>
<evidence type="ECO:0000313" key="3">
    <source>
        <dbReference type="Proteomes" id="UP001642720"/>
    </source>
</evidence>
<dbReference type="RefSeq" id="XP_073558255.1">
    <property type="nucleotide sequence ID" value="XM_073703308.1"/>
</dbReference>
<proteinExistence type="predicted"/>
<evidence type="ECO:0000313" key="2">
    <source>
        <dbReference type="EMBL" id="TFB02054.1"/>
    </source>
</evidence>
<evidence type="ECO:0000256" key="1">
    <source>
        <dbReference type="SAM" id="MobiDB-lite"/>
    </source>
</evidence>
<dbReference type="GeneID" id="300577758"/>
<feature type="region of interest" description="Disordered" evidence="1">
    <location>
        <begin position="1"/>
        <end position="38"/>
    </location>
</feature>
<name>A0ABY2H2Z3_9HYPO</name>
<keyword evidence="3" id="KW-1185">Reference proteome</keyword>